<dbReference type="EMBL" id="CP013342">
    <property type="protein sequence ID" value="AMU94658.1"/>
    <property type="molecule type" value="Genomic_DNA"/>
</dbReference>
<dbReference type="KEGG" id="ster:AOA14_08600"/>
<feature type="domain" description="Secretin/TonB short N-terminal" evidence="13">
    <location>
        <begin position="54"/>
        <end position="105"/>
    </location>
</feature>
<dbReference type="RefSeq" id="WP_062901479.1">
    <property type="nucleotide sequence ID" value="NZ_CP013342.1"/>
</dbReference>
<evidence type="ECO:0000256" key="5">
    <source>
        <dbReference type="ARBA" id="ARBA00022692"/>
    </source>
</evidence>
<dbReference type="Proteomes" id="UP000076234">
    <property type="component" value="Chromosome"/>
</dbReference>
<dbReference type="InterPro" id="IPR012910">
    <property type="entry name" value="Plug_dom"/>
</dbReference>
<keyword evidence="3 10" id="KW-1134">Transmembrane beta strand</keyword>
<dbReference type="InterPro" id="IPR037066">
    <property type="entry name" value="Plug_dom_sf"/>
</dbReference>
<dbReference type="Gene3D" id="2.170.130.10">
    <property type="entry name" value="TonB-dependent receptor, plug domain"/>
    <property type="match status" value="1"/>
</dbReference>
<feature type="signal peptide" evidence="12">
    <location>
        <begin position="1"/>
        <end position="26"/>
    </location>
</feature>
<dbReference type="STRING" id="1219058.AOA14_08600"/>
<dbReference type="Gene3D" id="3.55.50.30">
    <property type="match status" value="1"/>
</dbReference>
<name>A0A142VXV1_9SPHN</name>
<evidence type="ECO:0000256" key="8">
    <source>
        <dbReference type="ARBA" id="ARBA00023136"/>
    </source>
</evidence>
<evidence type="ECO:0000256" key="3">
    <source>
        <dbReference type="ARBA" id="ARBA00022452"/>
    </source>
</evidence>
<keyword evidence="8 10" id="KW-0472">Membrane</keyword>
<keyword evidence="9 10" id="KW-0998">Cell outer membrane</keyword>
<evidence type="ECO:0000256" key="7">
    <source>
        <dbReference type="ARBA" id="ARBA00023077"/>
    </source>
</evidence>
<keyword evidence="4" id="KW-0406">Ion transport</keyword>
<keyword evidence="4" id="KW-0410">Iron transport</keyword>
<feature type="chain" id="PRO_5007502264" evidence="12">
    <location>
        <begin position="27"/>
        <end position="845"/>
    </location>
</feature>
<dbReference type="SUPFAM" id="SSF56935">
    <property type="entry name" value="Porins"/>
    <property type="match status" value="1"/>
</dbReference>
<evidence type="ECO:0000256" key="10">
    <source>
        <dbReference type="PROSITE-ProRule" id="PRU01360"/>
    </source>
</evidence>
<dbReference type="InterPro" id="IPR000531">
    <property type="entry name" value="Beta-barrel_TonB"/>
</dbReference>
<dbReference type="PROSITE" id="PS52016">
    <property type="entry name" value="TONB_DEPENDENT_REC_3"/>
    <property type="match status" value="1"/>
</dbReference>
<evidence type="ECO:0000259" key="13">
    <source>
        <dbReference type="SMART" id="SM00965"/>
    </source>
</evidence>
<protein>
    <submittedName>
        <fullName evidence="14">TonB-dependent receptor</fullName>
    </submittedName>
</protein>
<dbReference type="InterPro" id="IPR011662">
    <property type="entry name" value="Secretin/TonB_short_N"/>
</dbReference>
<dbReference type="PROSITE" id="PS51257">
    <property type="entry name" value="PROKAR_LIPOPROTEIN"/>
    <property type="match status" value="1"/>
</dbReference>
<dbReference type="SMART" id="SM00965">
    <property type="entry name" value="STN"/>
    <property type="match status" value="1"/>
</dbReference>
<evidence type="ECO:0000256" key="1">
    <source>
        <dbReference type="ARBA" id="ARBA00004571"/>
    </source>
</evidence>
<dbReference type="Pfam" id="PF00593">
    <property type="entry name" value="TonB_dep_Rec_b-barrel"/>
    <property type="match status" value="1"/>
</dbReference>
<evidence type="ECO:0000256" key="11">
    <source>
        <dbReference type="RuleBase" id="RU003357"/>
    </source>
</evidence>
<evidence type="ECO:0000256" key="12">
    <source>
        <dbReference type="SAM" id="SignalP"/>
    </source>
</evidence>
<evidence type="ECO:0000256" key="4">
    <source>
        <dbReference type="ARBA" id="ARBA00022496"/>
    </source>
</evidence>
<dbReference type="CDD" id="cd01347">
    <property type="entry name" value="ligand_gated_channel"/>
    <property type="match status" value="1"/>
</dbReference>
<sequence>MSIRIRSLGVLLAGTAACLSPQAAQAMQAPRQSYDLPAQDLGDALRRVALLADIELYVSAPSIAGKTAPALRGELTLREAIEALLAGSGLTARFEEGSVIILSSAGAPAAPTSEPAAIVVTGSRIAGAPAAAPVIDISAEDIRNAGHADLGEVARSLPQNFGGGQNPGIGNTQGAANENVNANGASTFNLRGIGPNATLTLINGKRFAYSSVNSVIDVSAIPIAAVDRVEIMADGASAIYGADAVAGVVNILLKRDYDGVSTSVRLGASTDGGNFQQQYNLLGGSAWSEGGIIAAYDYSRGTAIRAKDRSYAGANNPHSTLYPDLSRHALLLSGHQSLGGGVTLAADLIYKRGRMKSATGFTVAQPLRNAGLEARTEFETFGFAPTLSADLSGSWKLNVGAFFGTDTTDGLSQNYSGGAPSSATARHFFNRNIAVEAGLEGRLFDLPAGAARLALGGGYRINRFSSKIGTRSFARSRRNHFAYGELLLPLTSPDQHIALAYRASITAALRYEDYSDSGDIVTPKLGFVYDPIKQLRLGVSWGRSFKLPTLYQQYSGYSALLVPVGGFGQGFPAGSTIAYALGANDRLGPERSENWTFSATVRPLSGLALTASYFRIDYKDRVAPPLASGAGVLDNPIYADLVTRNPAPALLDTIFDGADGGLQNITGAPYDPARVVAFLDARDRNVARQKYRGVDVAVRYDAALGSNRQLSLNAGATWLDSSQQLLTGLPVTDLAGTIFHPAHFRARGGLTLSGNNFSLSAFLNHSGAVTDNRRPAFIQIKGSTTIDLTGRIKLAKGTEIALSAQNLFNSKPAPIFTTSPFDTPFDTTNGSAIGRFLSVTVRHDW</sequence>
<evidence type="ECO:0000256" key="2">
    <source>
        <dbReference type="ARBA" id="ARBA00022448"/>
    </source>
</evidence>
<organism evidence="14 15">
    <name type="scientific">Sphingopyxis terrae subsp. terrae NBRC 15098</name>
    <dbReference type="NCBI Taxonomy" id="1219058"/>
    <lineage>
        <taxon>Bacteria</taxon>
        <taxon>Pseudomonadati</taxon>
        <taxon>Pseudomonadota</taxon>
        <taxon>Alphaproteobacteria</taxon>
        <taxon>Sphingomonadales</taxon>
        <taxon>Sphingomonadaceae</taxon>
        <taxon>Sphingopyxis</taxon>
    </lineage>
</organism>
<reference evidence="15" key="1">
    <citation type="submission" date="2015-11" db="EMBL/GenBank/DDBJ databases">
        <title>Complete genome sequence of a polyethylene glycol-degrading strain Sphingopyxis terrae strain 203-1 (NBRC 15098).</title>
        <authorList>
            <person name="Yoshiyuki O."/>
            <person name="Shouta N."/>
            <person name="Nagata Y."/>
            <person name="Numata M."/>
            <person name="Tsuchikane K."/>
            <person name="Hosoyama A."/>
            <person name="Yamazoe A."/>
            <person name="Tsuda M."/>
            <person name="Fujita N."/>
            <person name="Kawai F."/>
        </authorList>
    </citation>
    <scope>NUCLEOTIDE SEQUENCE [LARGE SCALE GENOMIC DNA]</scope>
    <source>
        <strain evidence="15">203-1</strain>
    </source>
</reference>
<evidence type="ECO:0000313" key="15">
    <source>
        <dbReference type="Proteomes" id="UP000076234"/>
    </source>
</evidence>
<gene>
    <name evidence="14" type="ORF">AOA14_08600</name>
</gene>
<dbReference type="Pfam" id="PF07660">
    <property type="entry name" value="STN"/>
    <property type="match status" value="1"/>
</dbReference>
<dbReference type="InterPro" id="IPR036942">
    <property type="entry name" value="Beta-barrel_TonB_sf"/>
</dbReference>
<dbReference type="PANTHER" id="PTHR47234">
    <property type="match status" value="1"/>
</dbReference>
<evidence type="ECO:0000256" key="9">
    <source>
        <dbReference type="ARBA" id="ARBA00023237"/>
    </source>
</evidence>
<keyword evidence="7 11" id="KW-0798">TonB box</keyword>
<accession>A0A142VXV1</accession>
<comment type="subcellular location">
    <subcellularLocation>
        <location evidence="1 10">Cell outer membrane</location>
        <topology evidence="1 10">Multi-pass membrane protein</topology>
    </subcellularLocation>
</comment>
<dbReference type="Pfam" id="PF07715">
    <property type="entry name" value="Plug"/>
    <property type="match status" value="1"/>
</dbReference>
<comment type="similarity">
    <text evidence="10 11">Belongs to the TonB-dependent receptor family.</text>
</comment>
<dbReference type="GO" id="GO:0009279">
    <property type="term" value="C:cell outer membrane"/>
    <property type="evidence" value="ECO:0007669"/>
    <property type="project" value="UniProtKB-SubCell"/>
</dbReference>
<dbReference type="PANTHER" id="PTHR47234:SF3">
    <property type="entry name" value="SECRETIN_TONB SHORT N-TERMINAL DOMAIN-CONTAINING PROTEIN"/>
    <property type="match status" value="1"/>
</dbReference>
<evidence type="ECO:0000313" key="14">
    <source>
        <dbReference type="EMBL" id="AMU94658.1"/>
    </source>
</evidence>
<keyword evidence="2 10" id="KW-0813">Transport</keyword>
<dbReference type="GO" id="GO:0006826">
    <property type="term" value="P:iron ion transport"/>
    <property type="evidence" value="ECO:0007669"/>
    <property type="project" value="UniProtKB-KW"/>
</dbReference>
<keyword evidence="6" id="KW-0408">Iron</keyword>
<evidence type="ECO:0000256" key="6">
    <source>
        <dbReference type="ARBA" id="ARBA00023004"/>
    </source>
</evidence>
<reference evidence="14 15" key="2">
    <citation type="journal article" date="2016" name="Genome Announc.">
        <title>Complete Genome Sequence of Sphingopyxis terrae Strain 203-1 (NBRC 111660), a Polyethylene Glycol Degrader.</title>
        <authorList>
            <person name="Ohtsubo Y."/>
            <person name="Nonoyama S."/>
            <person name="Nagata Y."/>
            <person name="Numata M."/>
            <person name="Tsuchikane K."/>
            <person name="Hosoyama A."/>
            <person name="Yamazoe A."/>
            <person name="Tsuda M."/>
            <person name="Fujita N."/>
            <person name="Kawai F."/>
        </authorList>
    </citation>
    <scope>NUCLEOTIDE SEQUENCE [LARGE SCALE GENOMIC DNA]</scope>
    <source>
        <strain evidence="14 15">203-1</strain>
    </source>
</reference>
<dbReference type="AlphaFoldDB" id="A0A142VXV1"/>
<dbReference type="Gene3D" id="2.40.170.20">
    <property type="entry name" value="TonB-dependent receptor, beta-barrel domain"/>
    <property type="match status" value="1"/>
</dbReference>
<keyword evidence="5 10" id="KW-0812">Transmembrane</keyword>
<keyword evidence="12" id="KW-0732">Signal</keyword>
<keyword evidence="14" id="KW-0675">Receptor</keyword>
<proteinExistence type="inferred from homology"/>
<dbReference type="InterPro" id="IPR039426">
    <property type="entry name" value="TonB-dep_rcpt-like"/>
</dbReference>